<comment type="caution">
    <text evidence="1">The sequence shown here is derived from an EMBL/GenBank/DDBJ whole genome shotgun (WGS) entry which is preliminary data.</text>
</comment>
<dbReference type="AlphaFoldDB" id="A0AA39TLL2"/>
<gene>
    <name evidence="1" type="ORF">EDD18DRAFT_381720</name>
</gene>
<evidence type="ECO:0008006" key="3">
    <source>
        <dbReference type="Google" id="ProtNLM"/>
    </source>
</evidence>
<dbReference type="Proteomes" id="UP001175228">
    <property type="component" value="Unassembled WGS sequence"/>
</dbReference>
<proteinExistence type="predicted"/>
<name>A0AA39TLL2_9AGAR</name>
<protein>
    <recommendedName>
        <fullName evidence="3">F-box domain-containing protein</fullName>
    </recommendedName>
</protein>
<accession>A0AA39TLL2</accession>
<organism evidence="1 2">
    <name type="scientific">Armillaria luteobubalina</name>
    <dbReference type="NCBI Taxonomy" id="153913"/>
    <lineage>
        <taxon>Eukaryota</taxon>
        <taxon>Fungi</taxon>
        <taxon>Dikarya</taxon>
        <taxon>Basidiomycota</taxon>
        <taxon>Agaricomycotina</taxon>
        <taxon>Agaricomycetes</taxon>
        <taxon>Agaricomycetidae</taxon>
        <taxon>Agaricales</taxon>
        <taxon>Marasmiineae</taxon>
        <taxon>Physalacriaceae</taxon>
        <taxon>Armillaria</taxon>
    </lineage>
</organism>
<keyword evidence="2" id="KW-1185">Reference proteome</keyword>
<dbReference type="EMBL" id="JAUEPU010000022">
    <property type="protein sequence ID" value="KAK0494081.1"/>
    <property type="molecule type" value="Genomic_DNA"/>
</dbReference>
<sequence>MPIHSISREIVDTILSGLDSNIDRESIRALSRVSTSFRPHCLRILFSLLSFHPSSSPHVPTTCRAFYNLVQSTPHIPPLVQTLNIREGGRDHLWIPTEPTFPDVMRALVNVTAISMVFVRFPALPAASRLAITNHRFTRIHLDSVHFGSDSEFRELLRHSSDSLEVLDLGNITFEFGTQSHDEPMRVRRRCCSAEHLVWPSSAH</sequence>
<reference evidence="1" key="1">
    <citation type="submission" date="2023-06" db="EMBL/GenBank/DDBJ databases">
        <authorList>
            <consortium name="Lawrence Berkeley National Laboratory"/>
            <person name="Ahrendt S."/>
            <person name="Sahu N."/>
            <person name="Indic B."/>
            <person name="Wong-Bajracharya J."/>
            <person name="Merenyi Z."/>
            <person name="Ke H.-M."/>
            <person name="Monk M."/>
            <person name="Kocsube S."/>
            <person name="Drula E."/>
            <person name="Lipzen A."/>
            <person name="Balint B."/>
            <person name="Henrissat B."/>
            <person name="Andreopoulos B."/>
            <person name="Martin F.M."/>
            <person name="Harder C.B."/>
            <person name="Rigling D."/>
            <person name="Ford K.L."/>
            <person name="Foster G.D."/>
            <person name="Pangilinan J."/>
            <person name="Papanicolaou A."/>
            <person name="Barry K."/>
            <person name="LaButti K."/>
            <person name="Viragh M."/>
            <person name="Koriabine M."/>
            <person name="Yan M."/>
            <person name="Riley R."/>
            <person name="Champramary S."/>
            <person name="Plett K.L."/>
            <person name="Tsai I.J."/>
            <person name="Slot J."/>
            <person name="Sipos G."/>
            <person name="Plett J."/>
            <person name="Nagy L.G."/>
            <person name="Grigoriev I.V."/>
        </authorList>
    </citation>
    <scope>NUCLEOTIDE SEQUENCE</scope>
    <source>
        <strain evidence="1">HWK02</strain>
    </source>
</reference>
<evidence type="ECO:0000313" key="2">
    <source>
        <dbReference type="Proteomes" id="UP001175228"/>
    </source>
</evidence>
<evidence type="ECO:0000313" key="1">
    <source>
        <dbReference type="EMBL" id="KAK0494081.1"/>
    </source>
</evidence>